<comment type="caution">
    <text evidence="1">The sequence shown here is derived from an EMBL/GenBank/DDBJ whole genome shotgun (WGS) entry which is preliminary data.</text>
</comment>
<gene>
    <name evidence="1" type="ORF">DL240_11565</name>
</gene>
<keyword evidence="2" id="KW-1185">Reference proteome</keyword>
<sequence length="102" mass="11612">MIRTSVSDADRNNVRQCAYTLILDLPPAPEGVQEYLRRYQRADASYYYCLNLGADDCSSAEFDRQSECRAPLIAEFEARPADQASVRWFQIFDDAVLNAGCY</sequence>
<accession>A0A328C658</accession>
<evidence type="ECO:0000313" key="1">
    <source>
        <dbReference type="EMBL" id="RAL22476.1"/>
    </source>
</evidence>
<dbReference type="EMBL" id="QHKO01000004">
    <property type="protein sequence ID" value="RAL22476.1"/>
    <property type="molecule type" value="Genomic_DNA"/>
</dbReference>
<organism evidence="1 2">
    <name type="scientific">Lujinxingia litoralis</name>
    <dbReference type="NCBI Taxonomy" id="2211119"/>
    <lineage>
        <taxon>Bacteria</taxon>
        <taxon>Deltaproteobacteria</taxon>
        <taxon>Bradymonadales</taxon>
        <taxon>Lujinxingiaceae</taxon>
        <taxon>Lujinxingia</taxon>
    </lineage>
</organism>
<protein>
    <submittedName>
        <fullName evidence="1">Uncharacterized protein</fullName>
    </submittedName>
</protein>
<dbReference type="Proteomes" id="UP000249169">
    <property type="component" value="Unassembled WGS sequence"/>
</dbReference>
<dbReference type="AlphaFoldDB" id="A0A328C658"/>
<reference evidence="1 2" key="1">
    <citation type="submission" date="2018-05" db="EMBL/GenBank/DDBJ databases">
        <title>Lujinxingia marina gen. nov. sp. nov., a new facultative anaerobic member of the class Deltaproteobacteria, and proposal of Lujinxingaceae fam. nov.</title>
        <authorList>
            <person name="Li C.-M."/>
        </authorList>
    </citation>
    <scope>NUCLEOTIDE SEQUENCE [LARGE SCALE GENOMIC DNA]</scope>
    <source>
        <strain evidence="1 2">B210</strain>
    </source>
</reference>
<proteinExistence type="predicted"/>
<name>A0A328C658_9DELT</name>
<evidence type="ECO:0000313" key="2">
    <source>
        <dbReference type="Proteomes" id="UP000249169"/>
    </source>
</evidence>